<evidence type="ECO:0000313" key="1">
    <source>
        <dbReference type="EMBL" id="GBP87843.1"/>
    </source>
</evidence>
<reference evidence="1 2" key="1">
    <citation type="journal article" date="2019" name="Commun. Biol.">
        <title>The bagworm genome reveals a unique fibroin gene that provides high tensile strength.</title>
        <authorList>
            <person name="Kono N."/>
            <person name="Nakamura H."/>
            <person name="Ohtoshi R."/>
            <person name="Tomita M."/>
            <person name="Numata K."/>
            <person name="Arakawa K."/>
        </authorList>
    </citation>
    <scope>NUCLEOTIDE SEQUENCE [LARGE SCALE GENOMIC DNA]</scope>
</reference>
<gene>
    <name evidence="1" type="ORF">EVAR_68747_1</name>
</gene>
<organism evidence="1 2">
    <name type="scientific">Eumeta variegata</name>
    <name type="common">Bagworm moth</name>
    <name type="synonym">Eumeta japonica</name>
    <dbReference type="NCBI Taxonomy" id="151549"/>
    <lineage>
        <taxon>Eukaryota</taxon>
        <taxon>Metazoa</taxon>
        <taxon>Ecdysozoa</taxon>
        <taxon>Arthropoda</taxon>
        <taxon>Hexapoda</taxon>
        <taxon>Insecta</taxon>
        <taxon>Pterygota</taxon>
        <taxon>Neoptera</taxon>
        <taxon>Endopterygota</taxon>
        <taxon>Lepidoptera</taxon>
        <taxon>Glossata</taxon>
        <taxon>Ditrysia</taxon>
        <taxon>Tineoidea</taxon>
        <taxon>Psychidae</taxon>
        <taxon>Oiketicinae</taxon>
        <taxon>Eumeta</taxon>
    </lineage>
</organism>
<dbReference type="Proteomes" id="UP000299102">
    <property type="component" value="Unassembled WGS sequence"/>
</dbReference>
<protein>
    <submittedName>
        <fullName evidence="1">Uncharacterized protein</fullName>
    </submittedName>
</protein>
<proteinExistence type="predicted"/>
<name>A0A4C1ZKX4_EUMVA</name>
<dbReference type="EMBL" id="BGZK01001889">
    <property type="protein sequence ID" value="GBP87843.1"/>
    <property type="molecule type" value="Genomic_DNA"/>
</dbReference>
<sequence>MHVCFDVVPNGRIRDQEIRRKTRPIDITRRINMSKWQRVGHVALRTDDRWVRKALGWRSRTGHSVGRPPYSKKKEKRKKKRLKDSIIFQFSMFCWSFLNRLHFGLEFRLESWTDETLAMDRAKWKAGGGRGLN</sequence>
<evidence type="ECO:0000313" key="2">
    <source>
        <dbReference type="Proteomes" id="UP000299102"/>
    </source>
</evidence>
<dbReference type="OrthoDB" id="407509at2759"/>
<keyword evidence="2" id="KW-1185">Reference proteome</keyword>
<accession>A0A4C1ZKX4</accession>
<dbReference type="AlphaFoldDB" id="A0A4C1ZKX4"/>
<comment type="caution">
    <text evidence="1">The sequence shown here is derived from an EMBL/GenBank/DDBJ whole genome shotgun (WGS) entry which is preliminary data.</text>
</comment>